<evidence type="ECO:0000256" key="2">
    <source>
        <dbReference type="ARBA" id="ARBA00023015"/>
    </source>
</evidence>
<organism evidence="7 8">
    <name type="scientific">Trichodelitschia bisporula</name>
    <dbReference type="NCBI Taxonomy" id="703511"/>
    <lineage>
        <taxon>Eukaryota</taxon>
        <taxon>Fungi</taxon>
        <taxon>Dikarya</taxon>
        <taxon>Ascomycota</taxon>
        <taxon>Pezizomycotina</taxon>
        <taxon>Dothideomycetes</taxon>
        <taxon>Dothideomycetes incertae sedis</taxon>
        <taxon>Phaeotrichales</taxon>
        <taxon>Phaeotrichaceae</taxon>
        <taxon>Trichodelitschia</taxon>
    </lineage>
</organism>
<protein>
    <recommendedName>
        <fullName evidence="6">SGF29 C-terminal domain-containing protein</fullName>
    </recommendedName>
</protein>
<sequence length="348" mass="38036">MSVRVRARPGLVKDEADEERSLWSNIRSDGKRVDALVAEQNTKWARMQELKATLEAQWSANEDPSLALEDELMRLARETLKLDEEIATLTEGEAESDPSSLVGSLSLLTALRASSEADSLVPTVRGPGPKNRGPKRKAESMSGTPADDRDSLAAESPAPGPSPKMLVPATTRLKVAAGSRAGSVPAGREASVKIEDDERTGGDEGRPRYGVGTEVLYRKKGGQKDKDAEGEGILCQVTAVIGEGKQRRYEIRDTDPDLDNPSPYRASLQQMTPIPPTDAKLPDIPPRKNVLALYPGTTTFYKAEVVKTRESVEPPPPGHVRLRFEGEDEADRETDVERRYVLVDWTGK</sequence>
<dbReference type="CDD" id="cd20393">
    <property type="entry name" value="Tudor_SGF29_rpt1"/>
    <property type="match status" value="1"/>
</dbReference>
<dbReference type="PANTHER" id="PTHR21539:SF0">
    <property type="entry name" value="SAGA-ASSOCIATED FACTOR 29"/>
    <property type="match status" value="1"/>
</dbReference>
<evidence type="ECO:0000256" key="3">
    <source>
        <dbReference type="ARBA" id="ARBA00023163"/>
    </source>
</evidence>
<dbReference type="PROSITE" id="PS51518">
    <property type="entry name" value="SGF29_C"/>
    <property type="match status" value="1"/>
</dbReference>
<feature type="region of interest" description="Disordered" evidence="5">
    <location>
        <begin position="116"/>
        <end position="212"/>
    </location>
</feature>
<proteinExistence type="predicted"/>
<name>A0A6G1HPA9_9PEZI</name>
<dbReference type="GO" id="GO:0000124">
    <property type="term" value="C:SAGA complex"/>
    <property type="evidence" value="ECO:0007669"/>
    <property type="project" value="InterPro"/>
</dbReference>
<evidence type="ECO:0000256" key="4">
    <source>
        <dbReference type="ARBA" id="ARBA00023242"/>
    </source>
</evidence>
<dbReference type="InterPro" id="IPR037802">
    <property type="entry name" value="SGF29"/>
</dbReference>
<dbReference type="CDD" id="cd20394">
    <property type="entry name" value="Tudor_SGF29_rpt2"/>
    <property type="match status" value="1"/>
</dbReference>
<dbReference type="GO" id="GO:0005634">
    <property type="term" value="C:nucleus"/>
    <property type="evidence" value="ECO:0007669"/>
    <property type="project" value="UniProtKB-SubCell"/>
</dbReference>
<evidence type="ECO:0000313" key="8">
    <source>
        <dbReference type="Proteomes" id="UP000799640"/>
    </source>
</evidence>
<comment type="subcellular location">
    <subcellularLocation>
        <location evidence="1">Nucleus</location>
    </subcellularLocation>
</comment>
<feature type="domain" description="SGF29 C-terminal" evidence="6">
    <location>
        <begin position="205"/>
        <end position="348"/>
    </location>
</feature>
<keyword evidence="3" id="KW-0804">Transcription</keyword>
<feature type="region of interest" description="Disordered" evidence="5">
    <location>
        <begin position="246"/>
        <end position="286"/>
    </location>
</feature>
<feature type="compositionally biased region" description="Basic and acidic residues" evidence="5">
    <location>
        <begin position="190"/>
        <end position="207"/>
    </location>
</feature>
<dbReference type="OrthoDB" id="10265994at2759"/>
<feature type="region of interest" description="Disordered" evidence="5">
    <location>
        <begin position="308"/>
        <end position="333"/>
    </location>
</feature>
<evidence type="ECO:0000256" key="5">
    <source>
        <dbReference type="SAM" id="MobiDB-lite"/>
    </source>
</evidence>
<dbReference type="InterPro" id="IPR010750">
    <property type="entry name" value="SGF29_tudor-like_dom"/>
</dbReference>
<keyword evidence="2" id="KW-0805">Transcription regulation</keyword>
<dbReference type="Proteomes" id="UP000799640">
    <property type="component" value="Unassembled WGS sequence"/>
</dbReference>
<dbReference type="Gene3D" id="2.30.30.140">
    <property type="match status" value="1"/>
</dbReference>
<evidence type="ECO:0000313" key="7">
    <source>
        <dbReference type="EMBL" id="KAF2397893.1"/>
    </source>
</evidence>
<dbReference type="PANTHER" id="PTHR21539">
    <property type="entry name" value="SAGA-ASSOCIATED FACTOR 29"/>
    <property type="match status" value="1"/>
</dbReference>
<dbReference type="InterPro" id="IPR047288">
    <property type="entry name" value="Tudor_SGF29_rpt1"/>
</dbReference>
<keyword evidence="8" id="KW-1185">Reference proteome</keyword>
<reference evidence="7" key="1">
    <citation type="journal article" date="2020" name="Stud. Mycol.">
        <title>101 Dothideomycetes genomes: a test case for predicting lifestyles and emergence of pathogens.</title>
        <authorList>
            <person name="Haridas S."/>
            <person name="Albert R."/>
            <person name="Binder M."/>
            <person name="Bloem J."/>
            <person name="Labutti K."/>
            <person name="Salamov A."/>
            <person name="Andreopoulos B."/>
            <person name="Baker S."/>
            <person name="Barry K."/>
            <person name="Bills G."/>
            <person name="Bluhm B."/>
            <person name="Cannon C."/>
            <person name="Castanera R."/>
            <person name="Culley D."/>
            <person name="Daum C."/>
            <person name="Ezra D."/>
            <person name="Gonzalez J."/>
            <person name="Henrissat B."/>
            <person name="Kuo A."/>
            <person name="Liang C."/>
            <person name="Lipzen A."/>
            <person name="Lutzoni F."/>
            <person name="Magnuson J."/>
            <person name="Mondo S."/>
            <person name="Nolan M."/>
            <person name="Ohm R."/>
            <person name="Pangilinan J."/>
            <person name="Park H.-J."/>
            <person name="Ramirez L."/>
            <person name="Alfaro M."/>
            <person name="Sun H."/>
            <person name="Tritt A."/>
            <person name="Yoshinaga Y."/>
            <person name="Zwiers L.-H."/>
            <person name="Turgeon B."/>
            <person name="Goodwin S."/>
            <person name="Spatafora J."/>
            <person name="Crous P."/>
            <person name="Grigoriev I."/>
        </authorList>
    </citation>
    <scope>NUCLEOTIDE SEQUENCE</scope>
    <source>
        <strain evidence="7">CBS 262.69</strain>
    </source>
</reference>
<dbReference type="Pfam" id="PF07039">
    <property type="entry name" value="SGF29_Tudor"/>
    <property type="match status" value="1"/>
</dbReference>
<accession>A0A6G1HPA9</accession>
<gene>
    <name evidence="7" type="ORF">EJ06DRAFT_550845</name>
</gene>
<keyword evidence="4" id="KW-0539">Nucleus</keyword>
<dbReference type="AlphaFoldDB" id="A0A6G1HPA9"/>
<dbReference type="InterPro" id="IPR047287">
    <property type="entry name" value="Tudor_SGF29_rpt2"/>
</dbReference>
<evidence type="ECO:0000256" key="1">
    <source>
        <dbReference type="ARBA" id="ARBA00004123"/>
    </source>
</evidence>
<evidence type="ECO:0000259" key="6">
    <source>
        <dbReference type="PROSITE" id="PS51518"/>
    </source>
</evidence>
<dbReference type="EMBL" id="ML996702">
    <property type="protein sequence ID" value="KAF2397893.1"/>
    <property type="molecule type" value="Genomic_DNA"/>
</dbReference>
<feature type="compositionally biased region" description="Basic and acidic residues" evidence="5">
    <location>
        <begin position="246"/>
        <end position="255"/>
    </location>
</feature>